<dbReference type="InterPro" id="IPR059177">
    <property type="entry name" value="GH29D-like_dom"/>
</dbReference>
<dbReference type="Pfam" id="PF13290">
    <property type="entry name" value="CHB_HEX_C_1"/>
    <property type="match status" value="1"/>
</dbReference>
<protein>
    <recommendedName>
        <fullName evidence="2">GH29D-like beta-sandwich domain-containing protein</fullName>
    </recommendedName>
</protein>
<dbReference type="Pfam" id="PF00404">
    <property type="entry name" value="Dockerin_1"/>
    <property type="match status" value="1"/>
</dbReference>
<sequence>MNKFFLTVVIAAAHLIIFSVASASEILCTLGTSATSTGCVAVENNFVAFTPSAAPVAGTYSAVQSVALSAASASSIHYTQDGTAPTCSSGSVYSAPISVKKTQMIKAIACYPQNTESAISSFEYLLSIFDAGSENATLSTASAGAASFPNQTTSLRLGNATVLDISSSVSTTSAGQIVIGGNTKTLASFTSGNLSAVNLSAPVMVGGQSMSVEKAVAIQSGVSGEPMLLSNQDFSSANVSIPDGATVLAPSGWNGTIAPPRAAARSGAAPTGFSLGGTIIEVGSETETLLFDQPVSIILSGVVGAVGYKSASSTVWVQIANQCAGSYDAPSAPVFPGECYISDGTDTKIHTYHFTSFAGLDAESANAPANPGGNGPVGGAGVALVGDINGDARVDILDFNLLFAAWGAGQSGPFYSSIDLNRDGAIDVLDFNMLMANWK</sequence>
<dbReference type="InterPro" id="IPR002105">
    <property type="entry name" value="Dockerin_1_rpt"/>
</dbReference>
<name>A0A1G2NDD8_9BACT</name>
<evidence type="ECO:0000313" key="4">
    <source>
        <dbReference type="Proteomes" id="UP000177797"/>
    </source>
</evidence>
<dbReference type="GO" id="GO:0000272">
    <property type="term" value="P:polysaccharide catabolic process"/>
    <property type="evidence" value="ECO:0007669"/>
    <property type="project" value="InterPro"/>
</dbReference>
<dbReference type="EMBL" id="MHSA01000018">
    <property type="protein sequence ID" value="OHA34076.1"/>
    <property type="molecule type" value="Genomic_DNA"/>
</dbReference>
<feature type="chain" id="PRO_5009583771" description="GH29D-like beta-sandwich domain-containing protein" evidence="1">
    <location>
        <begin position="24"/>
        <end position="439"/>
    </location>
</feature>
<reference evidence="3 4" key="1">
    <citation type="journal article" date="2016" name="Nat. Commun.">
        <title>Thousands of microbial genomes shed light on interconnected biogeochemical processes in an aquifer system.</title>
        <authorList>
            <person name="Anantharaman K."/>
            <person name="Brown C.T."/>
            <person name="Hug L.A."/>
            <person name="Sharon I."/>
            <person name="Castelle C.J."/>
            <person name="Probst A.J."/>
            <person name="Thomas B.C."/>
            <person name="Singh A."/>
            <person name="Wilkins M.J."/>
            <person name="Karaoz U."/>
            <person name="Brodie E.L."/>
            <person name="Williams K.H."/>
            <person name="Hubbard S.S."/>
            <person name="Banfield J.F."/>
        </authorList>
    </citation>
    <scope>NUCLEOTIDE SEQUENCE [LARGE SCALE GENOMIC DNA]</scope>
</reference>
<proteinExistence type="predicted"/>
<feature type="domain" description="GH29D-like beta-sandwich" evidence="2">
    <location>
        <begin position="55"/>
        <end position="120"/>
    </location>
</feature>
<dbReference type="InterPro" id="IPR018247">
    <property type="entry name" value="EF_Hand_1_Ca_BS"/>
</dbReference>
<comment type="caution">
    <text evidence="3">The sequence shown here is derived from an EMBL/GenBank/DDBJ whole genome shotgun (WGS) entry which is preliminary data.</text>
</comment>
<dbReference type="AlphaFoldDB" id="A0A1G2NDD8"/>
<dbReference type="SUPFAM" id="SSF63446">
    <property type="entry name" value="Type I dockerin domain"/>
    <property type="match status" value="1"/>
</dbReference>
<gene>
    <name evidence="3" type="ORF">A2938_00120</name>
</gene>
<dbReference type="PROSITE" id="PS00018">
    <property type="entry name" value="EF_HAND_1"/>
    <property type="match status" value="1"/>
</dbReference>
<evidence type="ECO:0000259" key="2">
    <source>
        <dbReference type="Pfam" id="PF13290"/>
    </source>
</evidence>
<dbReference type="CDD" id="cd14254">
    <property type="entry name" value="Dockerin_II"/>
    <property type="match status" value="1"/>
</dbReference>
<evidence type="ECO:0000313" key="3">
    <source>
        <dbReference type="EMBL" id="OHA34076.1"/>
    </source>
</evidence>
<accession>A0A1G2NDD8</accession>
<dbReference type="Gene3D" id="1.10.1330.10">
    <property type="entry name" value="Dockerin domain"/>
    <property type="match status" value="1"/>
</dbReference>
<feature type="signal peptide" evidence="1">
    <location>
        <begin position="1"/>
        <end position="23"/>
    </location>
</feature>
<keyword evidence="1" id="KW-0732">Signal</keyword>
<dbReference type="Proteomes" id="UP000177797">
    <property type="component" value="Unassembled WGS sequence"/>
</dbReference>
<dbReference type="GO" id="GO:0004553">
    <property type="term" value="F:hydrolase activity, hydrolyzing O-glycosyl compounds"/>
    <property type="evidence" value="ECO:0007669"/>
    <property type="project" value="InterPro"/>
</dbReference>
<organism evidence="3 4">
    <name type="scientific">Candidatus Taylorbacteria bacterium RIFCSPLOWO2_01_FULL_48_100</name>
    <dbReference type="NCBI Taxonomy" id="1802322"/>
    <lineage>
        <taxon>Bacteria</taxon>
        <taxon>Candidatus Tayloriibacteriota</taxon>
    </lineage>
</organism>
<evidence type="ECO:0000256" key="1">
    <source>
        <dbReference type="SAM" id="SignalP"/>
    </source>
</evidence>
<dbReference type="InterPro" id="IPR036439">
    <property type="entry name" value="Dockerin_dom_sf"/>
</dbReference>